<dbReference type="AlphaFoldDB" id="A0A1G8Z7Z5"/>
<keyword evidence="4" id="KW-1185">Reference proteome</keyword>
<evidence type="ECO:0000256" key="2">
    <source>
        <dbReference type="SAM" id="SignalP"/>
    </source>
</evidence>
<reference evidence="4" key="1">
    <citation type="submission" date="2016-10" db="EMBL/GenBank/DDBJ databases">
        <authorList>
            <person name="Varghese N."/>
            <person name="Submissions S."/>
        </authorList>
    </citation>
    <scope>NUCLEOTIDE SEQUENCE [LARGE SCALE GENOMIC DNA]</scope>
    <source>
        <strain evidence="4">CBMB127</strain>
    </source>
</reference>
<evidence type="ECO:0000313" key="3">
    <source>
        <dbReference type="EMBL" id="SDK11199.1"/>
    </source>
</evidence>
<accession>A0A1G8Z7Z5</accession>
<name>A0A1G8Z7Z5_9PROT</name>
<sequence length="123" mass="13905">MMKLYSQISAAIVALVMLAGAASAFAGKTYTEDEFINNFSGKPKKLVLEKLGEPARKQQSVKPSNADNMVPGGARQEQNSKPVQVEMWYYKNLVKYDDKHTYKETEVTFVNDKVMNIGYFNNR</sequence>
<proteinExistence type="predicted"/>
<protein>
    <recommendedName>
        <fullName evidence="5">DUF2845 domain-containing protein</fullName>
    </recommendedName>
</protein>
<gene>
    <name evidence="3" type="ORF">SAMN05192566_0146</name>
</gene>
<dbReference type="Proteomes" id="UP000198629">
    <property type="component" value="Unassembled WGS sequence"/>
</dbReference>
<dbReference type="STRING" id="492660.SAMN05192566_0146"/>
<feature type="chain" id="PRO_5011667064" description="DUF2845 domain-containing protein" evidence="2">
    <location>
        <begin position="27"/>
        <end position="123"/>
    </location>
</feature>
<evidence type="ECO:0000313" key="4">
    <source>
        <dbReference type="Proteomes" id="UP000198629"/>
    </source>
</evidence>
<feature type="compositionally biased region" description="Polar residues" evidence="1">
    <location>
        <begin position="57"/>
        <end position="67"/>
    </location>
</feature>
<evidence type="ECO:0000256" key="1">
    <source>
        <dbReference type="SAM" id="MobiDB-lite"/>
    </source>
</evidence>
<organism evidence="3 4">
    <name type="scientific">Methylophilus rhizosphaerae</name>
    <dbReference type="NCBI Taxonomy" id="492660"/>
    <lineage>
        <taxon>Bacteria</taxon>
        <taxon>Pseudomonadati</taxon>
        <taxon>Pseudomonadota</taxon>
        <taxon>Betaproteobacteria</taxon>
        <taxon>Nitrosomonadales</taxon>
        <taxon>Methylophilaceae</taxon>
        <taxon>Methylophilus</taxon>
    </lineage>
</organism>
<feature type="region of interest" description="Disordered" evidence="1">
    <location>
        <begin position="54"/>
        <end position="80"/>
    </location>
</feature>
<dbReference type="EMBL" id="FNFX01000001">
    <property type="protein sequence ID" value="SDK11199.1"/>
    <property type="molecule type" value="Genomic_DNA"/>
</dbReference>
<keyword evidence="2" id="KW-0732">Signal</keyword>
<feature type="signal peptide" evidence="2">
    <location>
        <begin position="1"/>
        <end position="26"/>
    </location>
</feature>
<evidence type="ECO:0008006" key="5">
    <source>
        <dbReference type="Google" id="ProtNLM"/>
    </source>
</evidence>